<dbReference type="InterPro" id="IPR036390">
    <property type="entry name" value="WH_DNA-bd_sf"/>
</dbReference>
<dbReference type="SMART" id="SM00347">
    <property type="entry name" value="HTH_MARR"/>
    <property type="match status" value="1"/>
</dbReference>
<name>A0ABW1JVV5_9NOCA</name>
<reference evidence="6" key="1">
    <citation type="journal article" date="2019" name="Int. J. Syst. Evol. Microbiol.">
        <title>The Global Catalogue of Microorganisms (GCM) 10K type strain sequencing project: providing services to taxonomists for standard genome sequencing and annotation.</title>
        <authorList>
            <consortium name="The Broad Institute Genomics Platform"/>
            <consortium name="The Broad Institute Genome Sequencing Center for Infectious Disease"/>
            <person name="Wu L."/>
            <person name="Ma J."/>
        </authorList>
    </citation>
    <scope>NUCLEOTIDE SEQUENCE [LARGE SCALE GENOMIC DNA]</scope>
    <source>
        <strain evidence="6">CCUG 36956</strain>
    </source>
</reference>
<dbReference type="PANTHER" id="PTHR33164:SF57">
    <property type="entry name" value="MARR-FAMILY TRANSCRIPTIONAL REGULATOR"/>
    <property type="match status" value="1"/>
</dbReference>
<dbReference type="RefSeq" id="WP_378607736.1">
    <property type="nucleotide sequence ID" value="NZ_JBHSQN010000013.1"/>
</dbReference>
<dbReference type="InterPro" id="IPR036388">
    <property type="entry name" value="WH-like_DNA-bd_sf"/>
</dbReference>
<comment type="caution">
    <text evidence="5">The sequence shown here is derived from an EMBL/GenBank/DDBJ whole genome shotgun (WGS) entry which is preliminary data.</text>
</comment>
<accession>A0ABW1JVV5</accession>
<dbReference type="Pfam" id="PF12802">
    <property type="entry name" value="MarR_2"/>
    <property type="match status" value="1"/>
</dbReference>
<evidence type="ECO:0000259" key="4">
    <source>
        <dbReference type="PROSITE" id="PS50995"/>
    </source>
</evidence>
<dbReference type="PROSITE" id="PS01117">
    <property type="entry name" value="HTH_MARR_1"/>
    <property type="match status" value="1"/>
</dbReference>
<dbReference type="InterPro" id="IPR023187">
    <property type="entry name" value="Tscrpt_reg_MarR-type_CS"/>
</dbReference>
<protein>
    <submittedName>
        <fullName evidence="5">MarR family winged helix-turn-helix transcriptional regulator</fullName>
    </submittedName>
</protein>
<evidence type="ECO:0000256" key="1">
    <source>
        <dbReference type="ARBA" id="ARBA00023015"/>
    </source>
</evidence>
<keyword evidence="6" id="KW-1185">Reference proteome</keyword>
<keyword evidence="3" id="KW-0804">Transcription</keyword>
<gene>
    <name evidence="5" type="ORF">ACFP3H_18565</name>
</gene>
<evidence type="ECO:0000256" key="2">
    <source>
        <dbReference type="ARBA" id="ARBA00023125"/>
    </source>
</evidence>
<dbReference type="EMBL" id="JBHSQN010000013">
    <property type="protein sequence ID" value="MFC6013066.1"/>
    <property type="molecule type" value="Genomic_DNA"/>
</dbReference>
<keyword evidence="2" id="KW-0238">DNA-binding</keyword>
<evidence type="ECO:0000256" key="3">
    <source>
        <dbReference type="ARBA" id="ARBA00023163"/>
    </source>
</evidence>
<proteinExistence type="predicted"/>
<dbReference type="InterPro" id="IPR000835">
    <property type="entry name" value="HTH_MarR-typ"/>
</dbReference>
<dbReference type="PROSITE" id="PS50995">
    <property type="entry name" value="HTH_MARR_2"/>
    <property type="match status" value="1"/>
</dbReference>
<evidence type="ECO:0000313" key="6">
    <source>
        <dbReference type="Proteomes" id="UP001596223"/>
    </source>
</evidence>
<dbReference type="PANTHER" id="PTHR33164">
    <property type="entry name" value="TRANSCRIPTIONAL REGULATOR, MARR FAMILY"/>
    <property type="match status" value="1"/>
</dbReference>
<evidence type="ECO:0000313" key="5">
    <source>
        <dbReference type="EMBL" id="MFC6013066.1"/>
    </source>
</evidence>
<sequence>MSTDRPLTDGSPRPMNTAVLLREAFNVLNAVPLARLAAAGHDAVRPAHGVVFQHLDDSGTTVSTLAERARMTKQSMAELVLYLEKHGYVTREPDPADRRAKLVAPTERGREVITIAQSTVPAIEDALDELFGADHADRLRADLRAIIDTANSRLPAVP</sequence>
<organism evidence="5 6">
    <name type="scientific">Nocardia lasii</name>
    <dbReference type="NCBI Taxonomy" id="1616107"/>
    <lineage>
        <taxon>Bacteria</taxon>
        <taxon>Bacillati</taxon>
        <taxon>Actinomycetota</taxon>
        <taxon>Actinomycetes</taxon>
        <taxon>Mycobacteriales</taxon>
        <taxon>Nocardiaceae</taxon>
        <taxon>Nocardia</taxon>
    </lineage>
</organism>
<dbReference type="Gene3D" id="1.10.10.10">
    <property type="entry name" value="Winged helix-like DNA-binding domain superfamily/Winged helix DNA-binding domain"/>
    <property type="match status" value="1"/>
</dbReference>
<feature type="domain" description="HTH marR-type" evidence="4">
    <location>
        <begin position="1"/>
        <end position="148"/>
    </location>
</feature>
<dbReference type="InterPro" id="IPR039422">
    <property type="entry name" value="MarR/SlyA-like"/>
</dbReference>
<dbReference type="SUPFAM" id="SSF46785">
    <property type="entry name" value="Winged helix' DNA-binding domain"/>
    <property type="match status" value="1"/>
</dbReference>
<keyword evidence="1" id="KW-0805">Transcription regulation</keyword>
<dbReference type="Proteomes" id="UP001596223">
    <property type="component" value="Unassembled WGS sequence"/>
</dbReference>